<name>A0A843TFW7_COLES</name>
<evidence type="ECO:0000313" key="2">
    <source>
        <dbReference type="Proteomes" id="UP000652761"/>
    </source>
</evidence>
<proteinExistence type="predicted"/>
<evidence type="ECO:0000313" key="1">
    <source>
        <dbReference type="EMBL" id="MQL68494.1"/>
    </source>
</evidence>
<keyword evidence="2" id="KW-1185">Reference proteome</keyword>
<reference evidence="1" key="1">
    <citation type="submission" date="2017-07" db="EMBL/GenBank/DDBJ databases">
        <title>Taro Niue Genome Assembly and Annotation.</title>
        <authorList>
            <person name="Atibalentja N."/>
            <person name="Keating K."/>
            <person name="Fields C.J."/>
        </authorList>
    </citation>
    <scope>NUCLEOTIDE SEQUENCE</scope>
    <source>
        <strain evidence="1">Niue_2</strain>
        <tissue evidence="1">Leaf</tissue>
    </source>
</reference>
<organism evidence="1 2">
    <name type="scientific">Colocasia esculenta</name>
    <name type="common">Wild taro</name>
    <name type="synonym">Arum esculentum</name>
    <dbReference type="NCBI Taxonomy" id="4460"/>
    <lineage>
        <taxon>Eukaryota</taxon>
        <taxon>Viridiplantae</taxon>
        <taxon>Streptophyta</taxon>
        <taxon>Embryophyta</taxon>
        <taxon>Tracheophyta</taxon>
        <taxon>Spermatophyta</taxon>
        <taxon>Magnoliopsida</taxon>
        <taxon>Liliopsida</taxon>
        <taxon>Araceae</taxon>
        <taxon>Aroideae</taxon>
        <taxon>Colocasieae</taxon>
        <taxon>Colocasia</taxon>
    </lineage>
</organism>
<comment type="caution">
    <text evidence="1">The sequence shown here is derived from an EMBL/GenBank/DDBJ whole genome shotgun (WGS) entry which is preliminary data.</text>
</comment>
<sequence>MITYTYSTYIGIRCAWFLHVLEFWPKASLASISIDVDVVSASTLWTPTLSPASSDVDANFSDLHALQSPEFRERSSSGHLQRLGDSWSIREGFPDLALVSTSVKNPKEGVFGGFLGLPKESFISILDPLVVFFKGKQELGVNALDAEIHGVRPAILSSTPGTTRDCHQVRLDRTVNCSALLYD</sequence>
<protein>
    <submittedName>
        <fullName evidence="1">Uncharacterized protein</fullName>
    </submittedName>
</protein>
<dbReference type="AlphaFoldDB" id="A0A843TFW7"/>
<gene>
    <name evidence="1" type="ORF">Taro_000762</name>
</gene>
<accession>A0A843TFW7</accession>
<dbReference type="Proteomes" id="UP000652761">
    <property type="component" value="Unassembled WGS sequence"/>
</dbReference>
<dbReference type="EMBL" id="NMUH01000015">
    <property type="protein sequence ID" value="MQL68494.1"/>
    <property type="molecule type" value="Genomic_DNA"/>
</dbReference>